<proteinExistence type="predicted"/>
<organism evidence="2 3">
    <name type="scientific">Pegethrix bostrychoides GSE-TBD4-15B</name>
    <dbReference type="NCBI Taxonomy" id="2839662"/>
    <lineage>
        <taxon>Bacteria</taxon>
        <taxon>Bacillati</taxon>
        <taxon>Cyanobacteriota</taxon>
        <taxon>Cyanophyceae</taxon>
        <taxon>Oculatellales</taxon>
        <taxon>Oculatellaceae</taxon>
        <taxon>Pegethrix</taxon>
    </lineage>
</organism>
<accession>A0A951PA62</accession>
<feature type="region of interest" description="Disordered" evidence="1">
    <location>
        <begin position="25"/>
        <end position="44"/>
    </location>
</feature>
<dbReference type="EMBL" id="JAHHHV010000064">
    <property type="protein sequence ID" value="MBW4465817.1"/>
    <property type="molecule type" value="Genomic_DNA"/>
</dbReference>
<dbReference type="AlphaFoldDB" id="A0A951PA62"/>
<gene>
    <name evidence="2" type="ORF">KME07_10320</name>
</gene>
<evidence type="ECO:0000313" key="3">
    <source>
        <dbReference type="Proteomes" id="UP000707356"/>
    </source>
</evidence>
<comment type="caution">
    <text evidence="2">The sequence shown here is derived from an EMBL/GenBank/DDBJ whole genome shotgun (WGS) entry which is preliminary data.</text>
</comment>
<reference evidence="2" key="2">
    <citation type="journal article" date="2022" name="Microbiol. Resour. Announc.">
        <title>Metagenome Sequencing to Explore Phylogenomics of Terrestrial Cyanobacteria.</title>
        <authorList>
            <person name="Ward R.D."/>
            <person name="Stajich J.E."/>
            <person name="Johansen J.R."/>
            <person name="Huntemann M."/>
            <person name="Clum A."/>
            <person name="Foster B."/>
            <person name="Foster B."/>
            <person name="Roux S."/>
            <person name="Palaniappan K."/>
            <person name="Varghese N."/>
            <person name="Mukherjee S."/>
            <person name="Reddy T.B.K."/>
            <person name="Daum C."/>
            <person name="Copeland A."/>
            <person name="Chen I.A."/>
            <person name="Ivanova N.N."/>
            <person name="Kyrpides N.C."/>
            <person name="Shapiro N."/>
            <person name="Eloe-Fadrosh E.A."/>
            <person name="Pietrasiak N."/>
        </authorList>
    </citation>
    <scope>NUCLEOTIDE SEQUENCE</scope>
    <source>
        <strain evidence="2">GSE-TBD4-15B</strain>
    </source>
</reference>
<name>A0A951PA62_9CYAN</name>
<sequence>MRQLNQRTTQQLRVVMQRSAERRFAIGLPSGRSPERVSSGASHPADHRYVEGIGYMIGDLTCQFNARSSYLRCAVNPMGDCNLCAQYQARPIADD</sequence>
<evidence type="ECO:0000313" key="2">
    <source>
        <dbReference type="EMBL" id="MBW4465817.1"/>
    </source>
</evidence>
<dbReference type="Pfam" id="PF20065">
    <property type="entry name" value="DUF6464"/>
    <property type="match status" value="1"/>
</dbReference>
<dbReference type="InterPro" id="IPR045589">
    <property type="entry name" value="DUF6464"/>
</dbReference>
<evidence type="ECO:0000256" key="1">
    <source>
        <dbReference type="SAM" id="MobiDB-lite"/>
    </source>
</evidence>
<dbReference type="Proteomes" id="UP000707356">
    <property type="component" value="Unassembled WGS sequence"/>
</dbReference>
<protein>
    <submittedName>
        <fullName evidence="2">Uncharacterized protein</fullName>
    </submittedName>
</protein>
<reference evidence="2" key="1">
    <citation type="submission" date="2021-05" db="EMBL/GenBank/DDBJ databases">
        <authorList>
            <person name="Pietrasiak N."/>
            <person name="Ward R."/>
            <person name="Stajich J.E."/>
            <person name="Kurbessoian T."/>
        </authorList>
    </citation>
    <scope>NUCLEOTIDE SEQUENCE</scope>
    <source>
        <strain evidence="2">GSE-TBD4-15B</strain>
    </source>
</reference>